<accession>A0A8J2YBT8</accession>
<name>A0A8J2YBT8_9BACL</name>
<dbReference type="InterPro" id="IPR006224">
    <property type="entry name" value="PsdUridine_synth_RluA-like_CS"/>
</dbReference>
<sequence>MSKKHTGYSKWITYIVPEAWSRRSVKEVLQGPLQLSNRMINRLTRSRGIRLNGKMPWLDRQVKAGDQLKVAVRPRERADLTAEPVPFDTVYEDKDLLVVNKPPGIKVHPVKPGETGTLSHGILYQWKQAGWEGKVRPVHRLDRYTSGLLLVAKYAYIHQLLDKELRQHRIKRTYITVTTGKWTDRHPAEGTIDAPIVRSPGHPLRRTVSDKGDPAITHYRVISESNTATALEVRLETGRTHQIRVHFAHMGFPLLGDRLYGGDLSAISRQALHARRLTFSHPLREETLTVEAPLPEDMEKLVRKHHLTIKEKRRSP</sequence>
<comment type="similarity">
    <text evidence="2 5">Belongs to the pseudouridine synthase RluA family.</text>
</comment>
<dbReference type="SUPFAM" id="SSF55120">
    <property type="entry name" value="Pseudouridine synthase"/>
    <property type="match status" value="1"/>
</dbReference>
<keyword evidence="8" id="KW-1185">Reference proteome</keyword>
<evidence type="ECO:0000256" key="1">
    <source>
        <dbReference type="ARBA" id="ARBA00000073"/>
    </source>
</evidence>
<protein>
    <recommendedName>
        <fullName evidence="5">Pseudouridine synthase</fullName>
        <ecNumber evidence="5">5.4.99.-</ecNumber>
    </recommendedName>
</protein>
<evidence type="ECO:0000313" key="7">
    <source>
        <dbReference type="EMBL" id="GGE07514.1"/>
    </source>
</evidence>
<dbReference type="GO" id="GO:0000455">
    <property type="term" value="P:enzyme-directed rRNA pseudouridine synthesis"/>
    <property type="evidence" value="ECO:0007669"/>
    <property type="project" value="TreeGrafter"/>
</dbReference>
<feature type="domain" description="Pseudouridine synthase RsuA/RluA-like" evidence="6">
    <location>
        <begin position="95"/>
        <end position="249"/>
    </location>
</feature>
<evidence type="ECO:0000256" key="2">
    <source>
        <dbReference type="ARBA" id="ARBA00010876"/>
    </source>
</evidence>
<comment type="caution">
    <text evidence="7">The sequence shown here is derived from an EMBL/GenBank/DDBJ whole genome shotgun (WGS) entry which is preliminary data.</text>
</comment>
<dbReference type="AlphaFoldDB" id="A0A8J2YBT8"/>
<proteinExistence type="inferred from homology"/>
<evidence type="ECO:0000256" key="3">
    <source>
        <dbReference type="ARBA" id="ARBA00023235"/>
    </source>
</evidence>
<evidence type="ECO:0000259" key="6">
    <source>
        <dbReference type="Pfam" id="PF00849"/>
    </source>
</evidence>
<dbReference type="InterPro" id="IPR006225">
    <property type="entry name" value="PsdUridine_synth_RluC/D"/>
</dbReference>
<dbReference type="EC" id="5.4.99.-" evidence="5"/>
<evidence type="ECO:0000256" key="5">
    <source>
        <dbReference type="RuleBase" id="RU362028"/>
    </source>
</evidence>
<gene>
    <name evidence="7" type="ORF">GCM10011571_05980</name>
</gene>
<keyword evidence="3 5" id="KW-0413">Isomerase</keyword>
<dbReference type="RefSeq" id="WP_188646429.1">
    <property type="nucleotide sequence ID" value="NZ_BMHQ01000002.1"/>
</dbReference>
<comment type="function">
    <text evidence="5">Responsible for synthesis of pseudouridine from uracil.</text>
</comment>
<reference evidence="7" key="2">
    <citation type="submission" date="2020-09" db="EMBL/GenBank/DDBJ databases">
        <authorList>
            <person name="Sun Q."/>
            <person name="Zhou Y."/>
        </authorList>
    </citation>
    <scope>NUCLEOTIDE SEQUENCE</scope>
    <source>
        <strain evidence="7">CGMCC 1.15179</strain>
    </source>
</reference>
<dbReference type="Gene3D" id="3.30.2350.10">
    <property type="entry name" value="Pseudouridine synthase"/>
    <property type="match status" value="1"/>
</dbReference>
<dbReference type="GO" id="GO:0003723">
    <property type="term" value="F:RNA binding"/>
    <property type="evidence" value="ECO:0007669"/>
    <property type="project" value="InterPro"/>
</dbReference>
<evidence type="ECO:0000313" key="8">
    <source>
        <dbReference type="Proteomes" id="UP000625210"/>
    </source>
</evidence>
<comment type="catalytic activity">
    <reaction evidence="1 5">
        <text>a uridine in RNA = a pseudouridine in RNA</text>
        <dbReference type="Rhea" id="RHEA:48348"/>
        <dbReference type="Rhea" id="RHEA-COMP:12068"/>
        <dbReference type="Rhea" id="RHEA-COMP:12069"/>
        <dbReference type="ChEBI" id="CHEBI:65314"/>
        <dbReference type="ChEBI" id="CHEBI:65315"/>
    </reaction>
</comment>
<dbReference type="GO" id="GO:0009982">
    <property type="term" value="F:pseudouridine synthase activity"/>
    <property type="evidence" value="ECO:0007669"/>
    <property type="project" value="InterPro"/>
</dbReference>
<reference evidence="7" key="1">
    <citation type="journal article" date="2014" name="Int. J. Syst. Evol. Microbiol.">
        <title>Complete genome sequence of Corynebacterium casei LMG S-19264T (=DSM 44701T), isolated from a smear-ripened cheese.</title>
        <authorList>
            <consortium name="US DOE Joint Genome Institute (JGI-PGF)"/>
            <person name="Walter F."/>
            <person name="Albersmeier A."/>
            <person name="Kalinowski J."/>
            <person name="Ruckert C."/>
        </authorList>
    </citation>
    <scope>NUCLEOTIDE SEQUENCE</scope>
    <source>
        <strain evidence="7">CGMCC 1.15179</strain>
    </source>
</reference>
<dbReference type="PANTHER" id="PTHR21600">
    <property type="entry name" value="MITOCHONDRIAL RNA PSEUDOURIDINE SYNTHASE"/>
    <property type="match status" value="1"/>
</dbReference>
<organism evidence="7 8">
    <name type="scientific">Marinithermofilum abyssi</name>
    <dbReference type="NCBI Taxonomy" id="1571185"/>
    <lineage>
        <taxon>Bacteria</taxon>
        <taxon>Bacillati</taxon>
        <taxon>Bacillota</taxon>
        <taxon>Bacilli</taxon>
        <taxon>Bacillales</taxon>
        <taxon>Thermoactinomycetaceae</taxon>
        <taxon>Marinithermofilum</taxon>
    </lineage>
</organism>
<dbReference type="EMBL" id="BMHQ01000002">
    <property type="protein sequence ID" value="GGE07514.1"/>
    <property type="molecule type" value="Genomic_DNA"/>
</dbReference>
<evidence type="ECO:0000256" key="4">
    <source>
        <dbReference type="PIRSR" id="PIRSR606225-1"/>
    </source>
</evidence>
<dbReference type="Pfam" id="PF00849">
    <property type="entry name" value="PseudoU_synth_2"/>
    <property type="match status" value="1"/>
</dbReference>
<dbReference type="Proteomes" id="UP000625210">
    <property type="component" value="Unassembled WGS sequence"/>
</dbReference>
<dbReference type="CDD" id="cd02869">
    <property type="entry name" value="PseudoU_synth_RluA_like"/>
    <property type="match status" value="1"/>
</dbReference>
<dbReference type="NCBIfam" id="TIGR00005">
    <property type="entry name" value="rluA_subfam"/>
    <property type="match status" value="1"/>
</dbReference>
<dbReference type="InterPro" id="IPR050188">
    <property type="entry name" value="RluA_PseudoU_synthase"/>
</dbReference>
<feature type="active site" evidence="4">
    <location>
        <position position="142"/>
    </location>
</feature>
<dbReference type="InterPro" id="IPR020103">
    <property type="entry name" value="PsdUridine_synth_cat_dom_sf"/>
</dbReference>
<dbReference type="PROSITE" id="PS01129">
    <property type="entry name" value="PSI_RLU"/>
    <property type="match status" value="1"/>
</dbReference>
<dbReference type="InterPro" id="IPR006145">
    <property type="entry name" value="PsdUridine_synth_RsuA/RluA"/>
</dbReference>
<dbReference type="GO" id="GO:0140098">
    <property type="term" value="F:catalytic activity, acting on RNA"/>
    <property type="evidence" value="ECO:0007669"/>
    <property type="project" value="UniProtKB-ARBA"/>
</dbReference>
<dbReference type="PANTHER" id="PTHR21600:SF44">
    <property type="entry name" value="RIBOSOMAL LARGE SUBUNIT PSEUDOURIDINE SYNTHASE D"/>
    <property type="match status" value="1"/>
</dbReference>